<dbReference type="Proteomes" id="UP001501035">
    <property type="component" value="Unassembled WGS sequence"/>
</dbReference>
<comment type="caution">
    <text evidence="5">The sequence shown here is derived from an EMBL/GenBank/DDBJ whole genome shotgun (WGS) entry which is preliminary data.</text>
</comment>
<dbReference type="InterPro" id="IPR010071">
    <property type="entry name" value="AA_adenyl_dom"/>
</dbReference>
<feature type="domain" description="Carrier" evidence="4">
    <location>
        <begin position="971"/>
        <end position="1046"/>
    </location>
</feature>
<dbReference type="SMART" id="SM00823">
    <property type="entry name" value="PKS_PP"/>
    <property type="match status" value="2"/>
</dbReference>
<dbReference type="SUPFAM" id="SSF52777">
    <property type="entry name" value="CoA-dependent acyltransferases"/>
    <property type="match status" value="6"/>
</dbReference>
<dbReference type="PROSITE" id="PS00012">
    <property type="entry name" value="PHOSPHOPANTETHEINE"/>
    <property type="match status" value="2"/>
</dbReference>
<dbReference type="CDD" id="cd05930">
    <property type="entry name" value="A_NRPS"/>
    <property type="match status" value="1"/>
</dbReference>
<dbReference type="Pfam" id="PF00501">
    <property type="entry name" value="AMP-binding"/>
    <property type="match status" value="2"/>
</dbReference>
<dbReference type="InterPro" id="IPR042099">
    <property type="entry name" value="ANL_N_sf"/>
</dbReference>
<dbReference type="NCBIfam" id="TIGR01733">
    <property type="entry name" value="AA-adenyl-dom"/>
    <property type="match status" value="2"/>
</dbReference>
<dbReference type="PROSITE" id="PS50075">
    <property type="entry name" value="CARRIER"/>
    <property type="match status" value="2"/>
</dbReference>
<dbReference type="Gene3D" id="3.30.300.30">
    <property type="match status" value="2"/>
</dbReference>
<dbReference type="SUPFAM" id="SSF47336">
    <property type="entry name" value="ACP-like"/>
    <property type="match status" value="2"/>
</dbReference>
<dbReference type="EMBL" id="BAAAVS010000008">
    <property type="protein sequence ID" value="GAA3026229.1"/>
    <property type="molecule type" value="Genomic_DNA"/>
</dbReference>
<evidence type="ECO:0000259" key="4">
    <source>
        <dbReference type="PROSITE" id="PS50075"/>
    </source>
</evidence>
<dbReference type="Pfam" id="PF13193">
    <property type="entry name" value="AMP-binding_C"/>
    <property type="match status" value="2"/>
</dbReference>
<dbReference type="InterPro" id="IPR006162">
    <property type="entry name" value="Ppantetheine_attach_site"/>
</dbReference>
<evidence type="ECO:0000256" key="1">
    <source>
        <dbReference type="ARBA" id="ARBA00001957"/>
    </source>
</evidence>
<dbReference type="CDD" id="cd19540">
    <property type="entry name" value="LCL_NRPS-like"/>
    <property type="match status" value="2"/>
</dbReference>
<keyword evidence="2" id="KW-0596">Phosphopantetheine</keyword>
<dbReference type="InterPro" id="IPR020806">
    <property type="entry name" value="PKS_PP-bd"/>
</dbReference>
<keyword evidence="3" id="KW-0597">Phosphoprotein</keyword>
<proteinExistence type="predicted"/>
<name>A0ABN3YF10_9ACTN</name>
<sequence>MGGGEPIRGAGHATVLGLTPAQRSMWFAEHLSGEHSINIAQYLDLRFDRGFDHELFADCVVGAAKALESPYVRLVEEGGIPGQVVDLTIDHRPRIRDFRGEQDPVAAATDWMNADYQAPIDLIADKLVVTALLRVADDRTFWYTRGHHIVIDGYAALTLVRMTADRYNAVRRGTELVEKPLATLAEIVVDEQKYQDSSRRATDREHWLSRVQDLPQRVTLSRTPGVTELSTANRVAGVTLDLQTQQRLNEVARDNNSSPAVVMTATVAAFFARMDDTDDVVLTVPVTGRATAKVKRGGGMLSNALPVRIAVGAGELVTEIIARAQLELTGALRHQRYRSDDIQRDAQMPGNSLGFGPVVNMMFFDQPVQIDGVSVDYRILTSTVVEDILINLYQASPGAPIRVELHSNPYRYTVGELADHVHRFVEFLGAFLQQATVGGGLADVPLLSAEEFADLAVVSGGPAREARLVADLYEQVARDHGDRLAVRGPDGGELTYRELDRRSNRWARWLIAQGVVPEVKVALALPRSVELTVAIWAVAKAGGAYVPIDPSYPAQRVENMLEDSGVAFGLGVGAASMSGTACSWHLVDSAEFEAGVAELSGAALAVGERPSTAPGNTAYVIFTSGSTGRPKGVAITNACLTNYAAEVERAAGISSTIVPRVPGFASPSFDASVLEYLLATSSGGALLYRPDEAVGGDELEEFLREQRTTHAFLTPTVMTTLHPERLPDLQAVMCGGEAVHASLVAQWSPQVRVHNLYGPTETTVSVTFSQPLDPREPVVMGGPLAGVSFMVLDGRLQPRPIGTVGELYVGGAQLGRGYLDRYGLTAERFVAHPFAHGERMYRTGDLVRWNEGGSLEYLGRADFQVKIRGQRVELGEVEAALLDDDAVESAVAVVRDLELGARVVAYVQAPDAGPDLVERLLRHCEVVLPAHMMPAALAVLDEFPATSSGKLDRAALPEPQVFARDEVEFVAPATSVEKAIARRAAELLGLDRVGMRDNIFALGADSLVAARLASQLRAHDDLVLPLTAIFASPDLAAMAEAAEAGTVSGRPVLRVRERVGGVPVSAAQTRLWFVNRLEPGSAAYNMPGAVRLGPGVDVEALRQAIADVVVRHESLRTRFVEVDGEPTQVVDPVESVSAEGTVVVSEVADVGSAVAGVAAEGFNLVEGAFRAVLVRGGGDSVLVVVLHHIIGDGASLAPLIADVLVAYEARRRGVAPEFVPLPVQYADYALWFAEVLGHRTDPGSVVRRDLDFWVDRLTGAPEVLTLPTDRPRPQRPSGGGGYVDRALGESVVASLRWVAARAGVTLFSVLEAALAVLLSRLADTDDVVIGTAVAGRDEPQVADLIGMFVNTVALRTAVVPSMTVRELLGQVHQGRAEAMVHSRTPFEQVVDAVAPSRTLSYSPVFQVSLTMVADAVVGIDDGPLGFELLDARVPASKYDLSVTAVERTTGELGIEVNYATDLFDPGTVESFADYLERVLAAMAADVDTAVGGIDLLAPRRVASLVRPVGAAAAPVTLRALVGRWLAAGCGRDEPRLVAGDVVLSATAASSRVNQLARELIGRGVGPGSAVAIRMPRSVDSVVAMAATAVVGAAFVYIDPKLPVQRQEALWADSGAVVGVTSTVVQAPVVGGDWIVLQDEAVELHLAGHPTRAVAEVELTRAVRLDDVAYVIYTSGSTGRPKAVEVSHRGLAAVVAAQRARLGVAADSVVLQVASPAFDAMVFELLMAVGAGARLVVAAPDGFAGAPLAATIVEGGVTHAVITPTVLGTLDPAAVPGLTTVLSAGEACPDELARTWSAGRRFFNLYGPSEFTIWATVDGPMGVGDPVTIGRPLAGVRALVLDRGLRPTPPGVVGDLYLGGEQIAQGYRHRPELTAERFVADPFGVGGRLYRTGDRVIRRPDGKLVYQGRSDFQLKIRGLRIEPGEVDAVLGTHPAVANALTVGVDGPGGTVLASYVSPRAGRVIAPESLLVFAREHLPSHLVPQVIEVVEEFPRTPIGKIDRAALPAIEFRGGGEYVAPRTELEATIATVVAAVLDLDRVSVDDGFFDIGGNSLSAAKVAARLASILDRPVSIEAVFEAPTAAGLAAWLVDTHTPGIVPPPLIVRPRAAVVPVSAVQRGLWLINQANPESSAYNVPLTLRLHGELEHDALRSALADVIARHETLRTMYPMFNGVPVQVINDVDTVLGQIDLGFTDLRERPGEVEQVLAAVTDTGFDVTAAVPVRVGLLQLADDEHVVSLVVHHISVDGASMAPLARDLMMAYAARHAGSVPQWEPLPVQFADYAMWTTERLALVDDEGVQERDRQLEYWTERLDGAPELLGIPTDRPRPAAPTFAGGEVEFEIPAELVASLTRLARAHNTTLFMVAHAALAVLLRKVSGQHDVVVGTPYVGRGTEVLDHVVGMFVNTVALRTPVVPTDTFADLLGQVRRRDLADLAHTDVAFEEIVTSLGRGSTAGYNPIFQVMFAFQNLAFPTVELAGLRVEPEAVPTTTVQTDLGLMLYPNDPLANRSDGGMRASWTYASELFDEKTVRRFARWYVAILDAVAADAAVVVDDLALETATPRPVESADATPLPLPEAVAAAAEVSAERVAVELDGVSVTLGDLAAAFAALLPVLPDAGSALTTALFTTLPSLAAGGPQALDEVFTGLRRIADEVLGADDTEDGSVTAFPPSTSDR</sequence>
<dbReference type="InterPro" id="IPR023213">
    <property type="entry name" value="CAT-like_dom_sf"/>
</dbReference>
<feature type="domain" description="Carrier" evidence="4">
    <location>
        <begin position="2017"/>
        <end position="2092"/>
    </location>
</feature>
<evidence type="ECO:0000256" key="2">
    <source>
        <dbReference type="ARBA" id="ARBA00022450"/>
    </source>
</evidence>
<reference evidence="5 6" key="1">
    <citation type="journal article" date="2019" name="Int. J. Syst. Evol. Microbiol.">
        <title>The Global Catalogue of Microorganisms (GCM) 10K type strain sequencing project: providing services to taxonomists for standard genome sequencing and annotation.</title>
        <authorList>
            <consortium name="The Broad Institute Genomics Platform"/>
            <consortium name="The Broad Institute Genome Sequencing Center for Infectious Disease"/>
            <person name="Wu L."/>
            <person name="Ma J."/>
        </authorList>
    </citation>
    <scope>NUCLEOTIDE SEQUENCE [LARGE SCALE GENOMIC DNA]</scope>
    <source>
        <strain evidence="5 6">JCM 14234</strain>
    </source>
</reference>
<comment type="cofactor">
    <cofactor evidence="1">
        <name>pantetheine 4'-phosphate</name>
        <dbReference type="ChEBI" id="CHEBI:47942"/>
    </cofactor>
</comment>
<keyword evidence="6" id="KW-1185">Reference proteome</keyword>
<evidence type="ECO:0000313" key="6">
    <source>
        <dbReference type="Proteomes" id="UP001501035"/>
    </source>
</evidence>
<dbReference type="InterPro" id="IPR036736">
    <property type="entry name" value="ACP-like_sf"/>
</dbReference>
<dbReference type="InterPro" id="IPR000873">
    <property type="entry name" value="AMP-dep_synth/lig_dom"/>
</dbReference>
<dbReference type="Gene3D" id="2.30.38.10">
    <property type="entry name" value="Luciferase, Domain 3"/>
    <property type="match status" value="1"/>
</dbReference>
<dbReference type="PROSITE" id="PS00455">
    <property type="entry name" value="AMP_BINDING"/>
    <property type="match status" value="2"/>
</dbReference>
<protein>
    <submittedName>
        <fullName evidence="5">Non-ribosomal peptide synthetase</fullName>
    </submittedName>
</protein>
<dbReference type="InterPro" id="IPR009081">
    <property type="entry name" value="PP-bd_ACP"/>
</dbReference>
<organism evidence="5 6">
    <name type="scientific">Gordonia defluvii</name>
    <dbReference type="NCBI Taxonomy" id="283718"/>
    <lineage>
        <taxon>Bacteria</taxon>
        <taxon>Bacillati</taxon>
        <taxon>Actinomycetota</taxon>
        <taxon>Actinomycetes</taxon>
        <taxon>Mycobacteriales</taxon>
        <taxon>Gordoniaceae</taxon>
        <taxon>Gordonia</taxon>
    </lineage>
</organism>
<dbReference type="Gene3D" id="3.40.50.12780">
    <property type="entry name" value="N-terminal domain of ligase-like"/>
    <property type="match status" value="1"/>
</dbReference>
<dbReference type="Gene3D" id="1.10.1200.10">
    <property type="entry name" value="ACP-like"/>
    <property type="match status" value="2"/>
</dbReference>
<dbReference type="Gene3D" id="3.40.50.980">
    <property type="match status" value="2"/>
</dbReference>
<dbReference type="InterPro" id="IPR025110">
    <property type="entry name" value="AMP-bd_C"/>
</dbReference>
<dbReference type="Pfam" id="PF00550">
    <property type="entry name" value="PP-binding"/>
    <property type="match status" value="2"/>
</dbReference>
<evidence type="ECO:0000313" key="5">
    <source>
        <dbReference type="EMBL" id="GAA3026229.1"/>
    </source>
</evidence>
<dbReference type="InterPro" id="IPR045851">
    <property type="entry name" value="AMP-bd_C_sf"/>
</dbReference>
<dbReference type="SUPFAM" id="SSF56801">
    <property type="entry name" value="Acetyl-CoA synthetase-like"/>
    <property type="match status" value="2"/>
</dbReference>
<dbReference type="InterPro" id="IPR020845">
    <property type="entry name" value="AMP-binding_CS"/>
</dbReference>
<dbReference type="Gene3D" id="3.30.559.30">
    <property type="entry name" value="Nonribosomal peptide synthetase, condensation domain"/>
    <property type="match status" value="3"/>
</dbReference>
<dbReference type="InterPro" id="IPR001242">
    <property type="entry name" value="Condensation_dom"/>
</dbReference>
<gene>
    <name evidence="5" type="ORF">GCM10010528_04930</name>
</gene>
<dbReference type="PANTHER" id="PTHR45527">
    <property type="entry name" value="NONRIBOSOMAL PEPTIDE SYNTHETASE"/>
    <property type="match status" value="1"/>
</dbReference>
<dbReference type="Gene3D" id="3.30.559.10">
    <property type="entry name" value="Chloramphenicol acetyltransferase-like domain"/>
    <property type="match status" value="3"/>
</dbReference>
<accession>A0ABN3YF10</accession>
<dbReference type="Pfam" id="PF00668">
    <property type="entry name" value="Condensation"/>
    <property type="match status" value="3"/>
</dbReference>
<dbReference type="PANTHER" id="PTHR45527:SF1">
    <property type="entry name" value="FATTY ACID SYNTHASE"/>
    <property type="match status" value="1"/>
</dbReference>
<evidence type="ECO:0000256" key="3">
    <source>
        <dbReference type="ARBA" id="ARBA00022553"/>
    </source>
</evidence>